<dbReference type="Proteomes" id="UP000297149">
    <property type="component" value="Chromosome"/>
</dbReference>
<sequence>MKENSENFSENILQNIADDLSTINGTCTEIKESQLNCATADDLKEYAEKVENILQDGVIPAVNKVNELIKNPPTYNIEMKTDGLAENLKNGLSEAVKADLYESVDKVIKDGISSTYAQSVSYLKNAVNDIRYEVNRIISGHWWLVMPKWAKITAIVSIIAAIGFAVGFFYMVSENQKYQKVEWLYRYERMSYNAEGIRDMMLREEAMMVGSKQEQDSIKALTVRLERRKRADRTHVYFRPSDSWTPESKPLW</sequence>
<evidence type="ECO:0000313" key="2">
    <source>
        <dbReference type="EMBL" id="QCD41081.1"/>
    </source>
</evidence>
<keyword evidence="1" id="KW-0812">Transmembrane</keyword>
<name>A0A4P7VZS7_9BACT</name>
<dbReference type="KEGG" id="ddb:E7747_01435"/>
<protein>
    <submittedName>
        <fullName evidence="2">Uncharacterized protein</fullName>
    </submittedName>
</protein>
<feature type="transmembrane region" description="Helical" evidence="1">
    <location>
        <begin position="152"/>
        <end position="172"/>
    </location>
</feature>
<keyword evidence="3" id="KW-1185">Reference proteome</keyword>
<organism evidence="2 3">
    <name type="scientific">Duncaniella dubosii</name>
    <dbReference type="NCBI Taxonomy" id="2518971"/>
    <lineage>
        <taxon>Bacteria</taxon>
        <taxon>Pseudomonadati</taxon>
        <taxon>Bacteroidota</taxon>
        <taxon>Bacteroidia</taxon>
        <taxon>Bacteroidales</taxon>
        <taxon>Muribaculaceae</taxon>
        <taxon>Duncaniella</taxon>
    </lineage>
</organism>
<gene>
    <name evidence="2" type="ORF">E7747_01435</name>
</gene>
<dbReference type="AlphaFoldDB" id="A0A4P7VZS7"/>
<keyword evidence="1" id="KW-0472">Membrane</keyword>
<dbReference type="RefSeq" id="WP_136413644.1">
    <property type="nucleotide sequence ID" value="NZ_CP039396.1"/>
</dbReference>
<proteinExistence type="predicted"/>
<dbReference type="EMBL" id="CP039396">
    <property type="protein sequence ID" value="QCD41081.1"/>
    <property type="molecule type" value="Genomic_DNA"/>
</dbReference>
<keyword evidence="1" id="KW-1133">Transmembrane helix</keyword>
<accession>A0A4P7VZS7</accession>
<evidence type="ECO:0000313" key="3">
    <source>
        <dbReference type="Proteomes" id="UP000297149"/>
    </source>
</evidence>
<reference evidence="3" key="1">
    <citation type="submission" date="2019-02" db="EMBL/GenBank/DDBJ databases">
        <title>Isolation and identification of novel species under the genus Muribaculum.</title>
        <authorList>
            <person name="Miyake S."/>
            <person name="Ding Y."/>
            <person name="Low A."/>
            <person name="Soh M."/>
            <person name="Seedorf H."/>
        </authorList>
    </citation>
    <scope>NUCLEOTIDE SEQUENCE [LARGE SCALE GENOMIC DNA]</scope>
    <source>
        <strain evidence="3">H5</strain>
    </source>
</reference>
<evidence type="ECO:0000256" key="1">
    <source>
        <dbReference type="SAM" id="Phobius"/>
    </source>
</evidence>